<dbReference type="InterPro" id="IPR052425">
    <property type="entry name" value="Uncharacterized_MFS-type"/>
</dbReference>
<dbReference type="Proteomes" id="UP000320235">
    <property type="component" value="Unassembled WGS sequence"/>
</dbReference>
<feature type="domain" description="Major facilitator superfamily (MFS) profile" evidence="8">
    <location>
        <begin position="1"/>
        <end position="414"/>
    </location>
</feature>
<feature type="transmembrane region" description="Helical" evidence="7">
    <location>
        <begin position="78"/>
        <end position="105"/>
    </location>
</feature>
<keyword evidence="4 7" id="KW-1133">Transmembrane helix</keyword>
<keyword evidence="5 7" id="KW-0472">Membrane</keyword>
<gene>
    <name evidence="9" type="ORF">FB391_1165</name>
</gene>
<dbReference type="GO" id="GO:0022857">
    <property type="term" value="F:transmembrane transporter activity"/>
    <property type="evidence" value="ECO:0007669"/>
    <property type="project" value="InterPro"/>
</dbReference>
<dbReference type="PROSITE" id="PS50850">
    <property type="entry name" value="MFS"/>
    <property type="match status" value="1"/>
</dbReference>
<evidence type="ECO:0000259" key="8">
    <source>
        <dbReference type="PROSITE" id="PS50850"/>
    </source>
</evidence>
<reference evidence="9 10" key="1">
    <citation type="submission" date="2019-06" db="EMBL/GenBank/DDBJ databases">
        <title>Sequencing the genomes of 1000 actinobacteria strains.</title>
        <authorList>
            <person name="Klenk H.-P."/>
        </authorList>
    </citation>
    <scope>NUCLEOTIDE SEQUENCE [LARGE SCALE GENOMIC DNA]</scope>
    <source>
        <strain evidence="9 10">DSM 105492</strain>
    </source>
</reference>
<dbReference type="Gene3D" id="1.20.1250.20">
    <property type="entry name" value="MFS general substrate transporter like domains"/>
    <property type="match status" value="2"/>
</dbReference>
<evidence type="ECO:0000256" key="6">
    <source>
        <dbReference type="SAM" id="MobiDB-lite"/>
    </source>
</evidence>
<dbReference type="PANTHER" id="PTHR42688">
    <property type="entry name" value="CONSERVED PROTEIN"/>
    <property type="match status" value="1"/>
</dbReference>
<sequence>MTRLRPWHFIVAFGIVSLLADMVYEGARSIIGPYLATLGASAFVVGLVAGLGEFIGYGLRVVTGYAVVRTRHYWTWTILGYALTVLSVPLIGVTGALAPALLLYATERLGKAVRSPAKDTLLSFASATTGRGSAFGVHQALDQTGAVLGPLLLAAVLGWREGDYALAFGVLAVPGVLVLVLLFWLRHRVPDPLSYEEPERIETPQPVSAVEPVDAGRPASAPSEERDEASDPVKAARRLPAGFWVYAAAIAVLSCGVASFPLLAYHAQTTGLLTDAQVPILFAVAMLVDGAAGLVMGRVYDRLGPWTLLAVPVAAAASVIAFTDDVVLVWVGVAIWGVVNGVLDSTVKAVVTELVPTGSRPPAFGWLAFVRGAGLLIAGGILGYVYDISMTAVIATVLAANAVGFTVLVLALRRVSPAALPRC</sequence>
<feature type="region of interest" description="Disordered" evidence="6">
    <location>
        <begin position="196"/>
        <end position="231"/>
    </location>
</feature>
<comment type="subcellular location">
    <subcellularLocation>
        <location evidence="1">Cell membrane</location>
        <topology evidence="1">Multi-pass membrane protein</topology>
    </subcellularLocation>
</comment>
<keyword evidence="10" id="KW-1185">Reference proteome</keyword>
<evidence type="ECO:0000256" key="3">
    <source>
        <dbReference type="ARBA" id="ARBA00022692"/>
    </source>
</evidence>
<dbReference type="PANTHER" id="PTHR42688:SF1">
    <property type="entry name" value="BLR5212 PROTEIN"/>
    <property type="match status" value="1"/>
</dbReference>
<dbReference type="Pfam" id="PF07690">
    <property type="entry name" value="MFS_1"/>
    <property type="match status" value="1"/>
</dbReference>
<feature type="transmembrane region" description="Helical" evidence="7">
    <location>
        <begin position="303"/>
        <end position="322"/>
    </location>
</feature>
<protein>
    <submittedName>
        <fullName evidence="9">MFS transporter</fullName>
    </submittedName>
</protein>
<feature type="transmembrane region" description="Helical" evidence="7">
    <location>
        <begin position="36"/>
        <end position="58"/>
    </location>
</feature>
<feature type="transmembrane region" description="Helical" evidence="7">
    <location>
        <begin position="276"/>
        <end position="296"/>
    </location>
</feature>
<dbReference type="InterPro" id="IPR036259">
    <property type="entry name" value="MFS_trans_sf"/>
</dbReference>
<feature type="transmembrane region" description="Helical" evidence="7">
    <location>
        <begin position="6"/>
        <end position="24"/>
    </location>
</feature>
<evidence type="ECO:0000256" key="5">
    <source>
        <dbReference type="ARBA" id="ARBA00023136"/>
    </source>
</evidence>
<evidence type="ECO:0000313" key="10">
    <source>
        <dbReference type="Proteomes" id="UP000320235"/>
    </source>
</evidence>
<feature type="transmembrane region" description="Helical" evidence="7">
    <location>
        <begin position="363"/>
        <end position="386"/>
    </location>
</feature>
<feature type="transmembrane region" description="Helical" evidence="7">
    <location>
        <begin position="328"/>
        <end position="351"/>
    </location>
</feature>
<comment type="caution">
    <text evidence="9">The sequence shown here is derived from an EMBL/GenBank/DDBJ whole genome shotgun (WGS) entry which is preliminary data.</text>
</comment>
<dbReference type="CDD" id="cd17370">
    <property type="entry name" value="MFS_MJ1317_like"/>
    <property type="match status" value="1"/>
</dbReference>
<dbReference type="AlphaFoldDB" id="A0A543FLZ3"/>
<feature type="transmembrane region" description="Helical" evidence="7">
    <location>
        <begin position="243"/>
        <end position="264"/>
    </location>
</feature>
<evidence type="ECO:0000313" key="9">
    <source>
        <dbReference type="EMBL" id="TQM34871.1"/>
    </source>
</evidence>
<dbReference type="EMBL" id="VFPE01000001">
    <property type="protein sequence ID" value="TQM34871.1"/>
    <property type="molecule type" value="Genomic_DNA"/>
</dbReference>
<evidence type="ECO:0000256" key="1">
    <source>
        <dbReference type="ARBA" id="ARBA00004651"/>
    </source>
</evidence>
<feature type="transmembrane region" description="Helical" evidence="7">
    <location>
        <begin position="165"/>
        <end position="185"/>
    </location>
</feature>
<keyword evidence="2" id="KW-1003">Cell membrane</keyword>
<evidence type="ECO:0000256" key="2">
    <source>
        <dbReference type="ARBA" id="ARBA00022475"/>
    </source>
</evidence>
<proteinExistence type="predicted"/>
<organism evidence="9 10">
    <name type="scientific">Microbacterium kyungheense</name>
    <dbReference type="NCBI Taxonomy" id="1263636"/>
    <lineage>
        <taxon>Bacteria</taxon>
        <taxon>Bacillati</taxon>
        <taxon>Actinomycetota</taxon>
        <taxon>Actinomycetes</taxon>
        <taxon>Micrococcales</taxon>
        <taxon>Microbacteriaceae</taxon>
        <taxon>Microbacterium</taxon>
    </lineage>
</organism>
<evidence type="ECO:0000256" key="7">
    <source>
        <dbReference type="SAM" id="Phobius"/>
    </source>
</evidence>
<dbReference type="InterPro" id="IPR020846">
    <property type="entry name" value="MFS_dom"/>
</dbReference>
<dbReference type="RefSeq" id="WP_221886278.1">
    <property type="nucleotide sequence ID" value="NZ_BAABLH010000005.1"/>
</dbReference>
<evidence type="ECO:0000256" key="4">
    <source>
        <dbReference type="ARBA" id="ARBA00022989"/>
    </source>
</evidence>
<dbReference type="GO" id="GO:0005886">
    <property type="term" value="C:plasma membrane"/>
    <property type="evidence" value="ECO:0007669"/>
    <property type="project" value="UniProtKB-SubCell"/>
</dbReference>
<keyword evidence="3 7" id="KW-0812">Transmembrane</keyword>
<accession>A0A543FLZ3</accession>
<dbReference type="SUPFAM" id="SSF103473">
    <property type="entry name" value="MFS general substrate transporter"/>
    <property type="match status" value="1"/>
</dbReference>
<feature type="transmembrane region" description="Helical" evidence="7">
    <location>
        <begin position="392"/>
        <end position="412"/>
    </location>
</feature>
<dbReference type="InterPro" id="IPR011701">
    <property type="entry name" value="MFS"/>
</dbReference>
<name>A0A543FLZ3_9MICO</name>